<evidence type="ECO:0000313" key="1">
    <source>
        <dbReference type="EMBL" id="GCB21496.1"/>
    </source>
</evidence>
<comment type="caution">
    <text evidence="1">The sequence shown here is derived from an EMBL/GenBank/DDBJ whole genome shotgun (WGS) entry which is preliminary data.</text>
</comment>
<accession>A0A401KQE0</accession>
<evidence type="ECO:0000313" key="2">
    <source>
        <dbReference type="Proteomes" id="UP000286921"/>
    </source>
</evidence>
<sequence length="195" mass="22054">MTELDTLKLRNCTVATPPKHFDITDAQDKSNPPSPPPLVTLPDLKGSGISPTLWYRIHVLIFDLKNFDNASSKKRLDKVTDPSYIGEPYFTIEEAKKIKQTMIDANGKTFSEALVEGLNDRLERRNKKRIQSGDFRVCAAHDLAPLMASALGIDLKQMEKDKNFARMIEIKGLNLRGEIWGGLKKKSFSPKNKRR</sequence>
<keyword evidence="2" id="KW-1185">Reference proteome</keyword>
<dbReference type="EMBL" id="BDHI01000008">
    <property type="protein sequence ID" value="GCB21496.1"/>
    <property type="molecule type" value="Genomic_DNA"/>
</dbReference>
<reference evidence="1 2" key="1">
    <citation type="submission" date="2016-09" db="EMBL/GenBank/DDBJ databases">
        <title>Aspergillus awamori IFM 58123T.</title>
        <authorList>
            <person name="Kusuya Y."/>
            <person name="Shimizu M."/>
            <person name="Takahashi H."/>
            <person name="Yaguchi T."/>
        </authorList>
    </citation>
    <scope>NUCLEOTIDE SEQUENCE [LARGE SCALE GENOMIC DNA]</scope>
    <source>
        <strain evidence="1 2">IFM 58123</strain>
    </source>
</reference>
<gene>
    <name evidence="1" type="ORF">AAWM_04381</name>
</gene>
<proteinExistence type="predicted"/>
<organism evidence="1 2">
    <name type="scientific">Aspergillus awamori</name>
    <name type="common">Black koji mold</name>
    <dbReference type="NCBI Taxonomy" id="105351"/>
    <lineage>
        <taxon>Eukaryota</taxon>
        <taxon>Fungi</taxon>
        <taxon>Dikarya</taxon>
        <taxon>Ascomycota</taxon>
        <taxon>Pezizomycotina</taxon>
        <taxon>Eurotiomycetes</taxon>
        <taxon>Eurotiomycetidae</taxon>
        <taxon>Eurotiales</taxon>
        <taxon>Aspergillaceae</taxon>
        <taxon>Aspergillus</taxon>
    </lineage>
</organism>
<dbReference type="STRING" id="105351.A0A401KQE0"/>
<name>A0A401KQE0_ASPAW</name>
<dbReference type="Proteomes" id="UP000286921">
    <property type="component" value="Unassembled WGS sequence"/>
</dbReference>
<protein>
    <submittedName>
        <fullName evidence="1">Uncharacterized protein</fullName>
    </submittedName>
</protein>
<dbReference type="AlphaFoldDB" id="A0A401KQE0"/>